<accession>A0A2C5YMH6</accession>
<evidence type="ECO:0008006" key="4">
    <source>
        <dbReference type="Google" id="ProtNLM"/>
    </source>
</evidence>
<organism evidence="2 3">
    <name type="scientific">Ophiocordyceps australis</name>
    <dbReference type="NCBI Taxonomy" id="1399860"/>
    <lineage>
        <taxon>Eukaryota</taxon>
        <taxon>Fungi</taxon>
        <taxon>Dikarya</taxon>
        <taxon>Ascomycota</taxon>
        <taxon>Pezizomycotina</taxon>
        <taxon>Sordariomycetes</taxon>
        <taxon>Hypocreomycetidae</taxon>
        <taxon>Hypocreales</taxon>
        <taxon>Ophiocordycipitaceae</taxon>
        <taxon>Ophiocordyceps</taxon>
    </lineage>
</organism>
<evidence type="ECO:0000313" key="2">
    <source>
        <dbReference type="EMBL" id="PHH68224.1"/>
    </source>
</evidence>
<feature type="region of interest" description="Disordered" evidence="1">
    <location>
        <begin position="286"/>
        <end position="333"/>
    </location>
</feature>
<sequence length="367" mass="36044">MKSAIFAAASAAAVASAHEARAPLDLGLDLGNLVSVDLCLGLDVMLPMGISIGSEGCPKAPPPQGCTNVWHPPHNVEMDDCDDNDQDDWHYVRPCNCQPTAPHSWTTSTVTATHVSTVISCKPEVTNCPGKSTIHTTVSVPATTTICPVPVGSQPATSAPGKATQTPSASLPGKPTATGAVPQPPVSKSSPLPTSSASSQTASPSTLSTVPQPPKSTPCMGAGCPTSAYPVSSGVPTSTPCSGAGCPPSQPSASSSSAPTGKQPSPSAPCSGAGCPLTIGYPLPSGSASSPVAPPMGTAPVGKPPGYPVPGNPSHPPSPAPVNPAPGNATSPVTTSPVVTLPAIGAAATHGRNVGFVVALGLVAAML</sequence>
<reference evidence="2 3" key="1">
    <citation type="submission" date="2017-06" db="EMBL/GenBank/DDBJ databases">
        <title>Ant-infecting Ophiocordyceps genomes reveal a high diversity of potential behavioral manipulation genes and a possible major role for enterotoxins.</title>
        <authorList>
            <person name="De Bekker C."/>
            <person name="Evans H.C."/>
            <person name="Brachmann A."/>
            <person name="Hughes D.P."/>
        </authorList>
    </citation>
    <scope>NUCLEOTIDE SEQUENCE [LARGE SCALE GENOMIC DNA]</scope>
    <source>
        <strain evidence="2 3">1348a</strain>
    </source>
</reference>
<feature type="compositionally biased region" description="Low complexity" evidence="1">
    <location>
        <begin position="186"/>
        <end position="209"/>
    </location>
</feature>
<comment type="caution">
    <text evidence="2">The sequence shown here is derived from an EMBL/GenBank/DDBJ whole genome shotgun (WGS) entry which is preliminary data.</text>
</comment>
<dbReference type="Proteomes" id="UP000224854">
    <property type="component" value="Unassembled WGS sequence"/>
</dbReference>
<keyword evidence="3" id="KW-1185">Reference proteome</keyword>
<protein>
    <recommendedName>
        <fullName evidence="4">Extracellular membrane protein CFEM domain-containing protein</fullName>
    </recommendedName>
</protein>
<gene>
    <name evidence="2" type="ORF">CDD82_718</name>
</gene>
<name>A0A2C5YMH6_9HYPO</name>
<dbReference type="EMBL" id="NJEU01001185">
    <property type="protein sequence ID" value="PHH68224.1"/>
    <property type="molecule type" value="Genomic_DNA"/>
</dbReference>
<dbReference type="PRINTS" id="PR01217">
    <property type="entry name" value="PRICHEXTENSN"/>
</dbReference>
<feature type="region of interest" description="Disordered" evidence="1">
    <location>
        <begin position="230"/>
        <end position="270"/>
    </location>
</feature>
<feature type="compositionally biased region" description="Pro residues" evidence="1">
    <location>
        <begin position="302"/>
        <end position="324"/>
    </location>
</feature>
<evidence type="ECO:0000256" key="1">
    <source>
        <dbReference type="SAM" id="MobiDB-lite"/>
    </source>
</evidence>
<proteinExistence type="predicted"/>
<feature type="region of interest" description="Disordered" evidence="1">
    <location>
        <begin position="153"/>
        <end position="217"/>
    </location>
</feature>
<feature type="compositionally biased region" description="Low complexity" evidence="1">
    <location>
        <begin position="240"/>
        <end position="259"/>
    </location>
</feature>
<dbReference type="OrthoDB" id="5154031at2759"/>
<evidence type="ECO:0000313" key="3">
    <source>
        <dbReference type="Proteomes" id="UP000224854"/>
    </source>
</evidence>
<dbReference type="AlphaFoldDB" id="A0A2C5YMH6"/>